<gene>
    <name evidence="3" type="ORF">RJ641_032268</name>
</gene>
<comment type="caution">
    <text evidence="3">The sequence shown here is derived from an EMBL/GenBank/DDBJ whole genome shotgun (WGS) entry which is preliminary data.</text>
</comment>
<protein>
    <submittedName>
        <fullName evidence="3">Uncharacterized protein</fullName>
    </submittedName>
</protein>
<evidence type="ECO:0000313" key="3">
    <source>
        <dbReference type="EMBL" id="KAK6938760.1"/>
    </source>
</evidence>
<accession>A0AAN8ZLU7</accession>
<proteinExistence type="predicted"/>
<evidence type="ECO:0000256" key="1">
    <source>
        <dbReference type="SAM" id="Phobius"/>
    </source>
</evidence>
<feature type="transmembrane region" description="Helical" evidence="1">
    <location>
        <begin position="37"/>
        <end position="61"/>
    </location>
</feature>
<reference evidence="3 4" key="1">
    <citation type="submission" date="2023-12" db="EMBL/GenBank/DDBJ databases">
        <title>A high-quality genome assembly for Dillenia turbinata (Dilleniales).</title>
        <authorList>
            <person name="Chanderbali A."/>
        </authorList>
    </citation>
    <scope>NUCLEOTIDE SEQUENCE [LARGE SCALE GENOMIC DNA]</scope>
    <source>
        <strain evidence="3">LSX21</strain>
        <tissue evidence="3">Leaf</tissue>
    </source>
</reference>
<feature type="signal peptide" evidence="2">
    <location>
        <begin position="1"/>
        <end position="26"/>
    </location>
</feature>
<dbReference type="EMBL" id="JBAMMX010000006">
    <property type="protein sequence ID" value="KAK6938760.1"/>
    <property type="molecule type" value="Genomic_DNA"/>
</dbReference>
<keyword evidence="4" id="KW-1185">Reference proteome</keyword>
<sequence length="113" mass="11859">MVIQSTVTASLLAVTVLLNSLQPVLSGVAVGAGWQSIVAYINIACYYIVGLPAGILLGFTFDLGAEGIWGGMIGGIVLQTIILIIITSLRNWNKEAAEAESRVKKWGGAIAEQ</sequence>
<dbReference type="Proteomes" id="UP001370490">
    <property type="component" value="Unassembled WGS sequence"/>
</dbReference>
<keyword evidence="1" id="KW-1133">Transmembrane helix</keyword>
<organism evidence="3 4">
    <name type="scientific">Dillenia turbinata</name>
    <dbReference type="NCBI Taxonomy" id="194707"/>
    <lineage>
        <taxon>Eukaryota</taxon>
        <taxon>Viridiplantae</taxon>
        <taxon>Streptophyta</taxon>
        <taxon>Embryophyta</taxon>
        <taxon>Tracheophyta</taxon>
        <taxon>Spermatophyta</taxon>
        <taxon>Magnoliopsida</taxon>
        <taxon>eudicotyledons</taxon>
        <taxon>Gunneridae</taxon>
        <taxon>Pentapetalae</taxon>
        <taxon>Dilleniales</taxon>
        <taxon>Dilleniaceae</taxon>
        <taxon>Dillenia</taxon>
    </lineage>
</organism>
<feature type="chain" id="PRO_5042878708" evidence="2">
    <location>
        <begin position="27"/>
        <end position="113"/>
    </location>
</feature>
<name>A0AAN8ZLU7_9MAGN</name>
<feature type="transmembrane region" description="Helical" evidence="1">
    <location>
        <begin position="68"/>
        <end position="89"/>
    </location>
</feature>
<dbReference type="PANTHER" id="PTHR11206">
    <property type="entry name" value="MULTIDRUG RESISTANCE PROTEIN"/>
    <property type="match status" value="1"/>
</dbReference>
<keyword evidence="2" id="KW-0732">Signal</keyword>
<keyword evidence="1" id="KW-0812">Transmembrane</keyword>
<keyword evidence="1" id="KW-0472">Membrane</keyword>
<dbReference type="AlphaFoldDB" id="A0AAN8ZLU7"/>
<evidence type="ECO:0000313" key="4">
    <source>
        <dbReference type="Proteomes" id="UP001370490"/>
    </source>
</evidence>
<evidence type="ECO:0000256" key="2">
    <source>
        <dbReference type="SAM" id="SignalP"/>
    </source>
</evidence>